<keyword evidence="2" id="KW-1185">Reference proteome</keyword>
<sequence length="72" mass="7741">MLTQLTQHSSTVDEPGKRALRRSYAYPAWDVAPASTSVVFITDAAASPVCFSTVTRKGFGFMSSKAAAEGRR</sequence>
<dbReference type="Proteomes" id="UP000674179">
    <property type="component" value="Chromosome 30"/>
</dbReference>
<gene>
    <name evidence="1" type="ORF">CUR178_03201</name>
</gene>
<reference evidence="1 2" key="1">
    <citation type="submission" date="2021-02" db="EMBL/GenBank/DDBJ databases">
        <title>Leishmania (Mundinia) enrietti genome sequencing and assembly.</title>
        <authorList>
            <person name="Almutairi H."/>
            <person name="Gatherer D."/>
        </authorList>
    </citation>
    <scope>NUCLEOTIDE SEQUENCE [LARGE SCALE GENOMIC DNA]</scope>
    <source>
        <strain evidence="1">CUR178</strain>
    </source>
</reference>
<organism evidence="1 2">
    <name type="scientific">Leishmania enriettii</name>
    <dbReference type="NCBI Taxonomy" id="5663"/>
    <lineage>
        <taxon>Eukaryota</taxon>
        <taxon>Discoba</taxon>
        <taxon>Euglenozoa</taxon>
        <taxon>Kinetoplastea</taxon>
        <taxon>Metakinetoplastina</taxon>
        <taxon>Trypanosomatida</taxon>
        <taxon>Trypanosomatidae</taxon>
        <taxon>Leishmaniinae</taxon>
        <taxon>Leishmania</taxon>
    </lineage>
</organism>
<proteinExistence type="predicted"/>
<comment type="caution">
    <text evidence="1">The sequence shown here is derived from an EMBL/GenBank/DDBJ whole genome shotgun (WGS) entry which is preliminary data.</text>
</comment>
<dbReference type="GeneID" id="94170447"/>
<dbReference type="KEGG" id="lenr:94170447"/>
<dbReference type="AlphaFoldDB" id="A0A836GE24"/>
<dbReference type="RefSeq" id="XP_067691040.1">
    <property type="nucleotide sequence ID" value="XM_067834937.1"/>
</dbReference>
<accession>A0A836GE24</accession>
<protein>
    <submittedName>
        <fullName evidence="1">Uncharacterized protein</fullName>
    </submittedName>
</protein>
<evidence type="ECO:0000313" key="2">
    <source>
        <dbReference type="Proteomes" id="UP000674179"/>
    </source>
</evidence>
<evidence type="ECO:0000313" key="1">
    <source>
        <dbReference type="EMBL" id="KAG5473281.1"/>
    </source>
</evidence>
<name>A0A836GE24_LEIEN</name>
<dbReference type="EMBL" id="JAFHKP010000030">
    <property type="protein sequence ID" value="KAG5473281.1"/>
    <property type="molecule type" value="Genomic_DNA"/>
</dbReference>